<keyword evidence="2" id="KW-1185">Reference proteome</keyword>
<dbReference type="EMBL" id="JAPWTK010000016">
    <property type="protein sequence ID" value="KAJ8958739.1"/>
    <property type="molecule type" value="Genomic_DNA"/>
</dbReference>
<name>A0AAV8Z5T9_9CUCU</name>
<accession>A0AAV8Z5T9</accession>
<gene>
    <name evidence="1" type="ORF">NQ318_016467</name>
</gene>
<dbReference type="Proteomes" id="UP001162162">
    <property type="component" value="Unassembled WGS sequence"/>
</dbReference>
<reference evidence="1" key="1">
    <citation type="journal article" date="2023" name="Insect Mol. Biol.">
        <title>Genome sequencing provides insights into the evolution of gene families encoding plant cell wall-degrading enzymes in longhorned beetles.</title>
        <authorList>
            <person name="Shin N.R."/>
            <person name="Okamura Y."/>
            <person name="Kirsch R."/>
            <person name="Pauchet Y."/>
        </authorList>
    </citation>
    <scope>NUCLEOTIDE SEQUENCE</scope>
    <source>
        <strain evidence="1">AMC_N1</strain>
    </source>
</reference>
<evidence type="ECO:0000313" key="2">
    <source>
        <dbReference type="Proteomes" id="UP001162162"/>
    </source>
</evidence>
<evidence type="ECO:0000313" key="1">
    <source>
        <dbReference type="EMBL" id="KAJ8958739.1"/>
    </source>
</evidence>
<organism evidence="1 2">
    <name type="scientific">Aromia moschata</name>
    <dbReference type="NCBI Taxonomy" id="1265417"/>
    <lineage>
        <taxon>Eukaryota</taxon>
        <taxon>Metazoa</taxon>
        <taxon>Ecdysozoa</taxon>
        <taxon>Arthropoda</taxon>
        <taxon>Hexapoda</taxon>
        <taxon>Insecta</taxon>
        <taxon>Pterygota</taxon>
        <taxon>Neoptera</taxon>
        <taxon>Endopterygota</taxon>
        <taxon>Coleoptera</taxon>
        <taxon>Polyphaga</taxon>
        <taxon>Cucujiformia</taxon>
        <taxon>Chrysomeloidea</taxon>
        <taxon>Cerambycidae</taxon>
        <taxon>Cerambycinae</taxon>
        <taxon>Callichromatini</taxon>
        <taxon>Aromia</taxon>
    </lineage>
</organism>
<proteinExistence type="predicted"/>
<protein>
    <submittedName>
        <fullName evidence="1">Uncharacterized protein</fullName>
    </submittedName>
</protein>
<comment type="caution">
    <text evidence="1">The sequence shown here is derived from an EMBL/GenBank/DDBJ whole genome shotgun (WGS) entry which is preliminary data.</text>
</comment>
<dbReference type="AlphaFoldDB" id="A0AAV8Z5T9"/>
<sequence length="63" mass="7292">MDKTKVDAKIRINGNSIYSMRAAYEDFREVCPDTVINFDNFNKMFPKVTANWKCGNKEVADLK</sequence>